<protein>
    <submittedName>
        <fullName evidence="1">Uncharacterized protein</fullName>
    </submittedName>
</protein>
<sequence length="43" mass="5222">MCYTSFKKSKSGFKTPKQDIDLIESRWKHAQRVYNELKENQEE</sequence>
<evidence type="ECO:0000313" key="1">
    <source>
        <dbReference type="EMBL" id="KIC71159.1"/>
    </source>
</evidence>
<evidence type="ECO:0000313" key="2">
    <source>
        <dbReference type="Proteomes" id="UP000031465"/>
    </source>
</evidence>
<dbReference type="Proteomes" id="UP000031465">
    <property type="component" value="Unassembled WGS sequence"/>
</dbReference>
<proteinExistence type="predicted"/>
<dbReference type="RefSeq" id="WP_272946406.1">
    <property type="nucleotide sequence ID" value="NZ_JSAN01000112.1"/>
</dbReference>
<dbReference type="PATRIC" id="fig|362787.3.peg.1658"/>
<dbReference type="EMBL" id="JSAN01000112">
    <property type="protein sequence ID" value="KIC71159.1"/>
    <property type="molecule type" value="Genomic_DNA"/>
</dbReference>
<organism evidence="1 2">
    <name type="scientific">Candidatus Protochlamydia amoebophila</name>
    <dbReference type="NCBI Taxonomy" id="362787"/>
    <lineage>
        <taxon>Bacteria</taxon>
        <taxon>Pseudomonadati</taxon>
        <taxon>Chlamydiota</taxon>
        <taxon>Chlamydiia</taxon>
        <taxon>Parachlamydiales</taxon>
        <taxon>Parachlamydiaceae</taxon>
        <taxon>Candidatus Protochlamydia</taxon>
    </lineage>
</organism>
<reference evidence="1 2" key="1">
    <citation type="journal article" date="2014" name="Mol. Biol. Evol.">
        <title>Massive expansion of Ubiquitination-related gene families within the Chlamydiae.</title>
        <authorList>
            <person name="Domman D."/>
            <person name="Collingro A."/>
            <person name="Lagkouvardos I."/>
            <person name="Gehre L."/>
            <person name="Weinmaier T."/>
            <person name="Rattei T."/>
            <person name="Subtil A."/>
            <person name="Horn M."/>
        </authorList>
    </citation>
    <scope>NUCLEOTIDE SEQUENCE [LARGE SCALE GENOMIC DNA]</scope>
    <source>
        <strain evidence="1 2">EI2</strain>
    </source>
</reference>
<accession>A0A0C1H068</accession>
<comment type="caution">
    <text evidence="1">The sequence shown here is derived from an EMBL/GenBank/DDBJ whole genome shotgun (WGS) entry which is preliminary data.</text>
</comment>
<name>A0A0C1H068_9BACT</name>
<gene>
    <name evidence="1" type="ORF">DB44_EO00090</name>
</gene>
<dbReference type="AlphaFoldDB" id="A0A0C1H068"/>